<evidence type="ECO:0000256" key="4">
    <source>
        <dbReference type="ARBA" id="ARBA00022679"/>
    </source>
</evidence>
<feature type="binding site" evidence="12">
    <location>
        <position position="247"/>
    </location>
    <ligand>
        <name>K(+)</name>
        <dbReference type="ChEBI" id="CHEBI:29103"/>
    </ligand>
</feature>
<keyword evidence="4 12" id="KW-0808">Transferase</keyword>
<comment type="activity regulation">
    <text evidence="12">Activated by a monovalent cation that binds near, but not in, the active site. The most likely occupant of the site in vivo is potassium. Ion binding induces a conformational change that may alter substrate affinity.</text>
</comment>
<keyword evidence="10 12" id="KW-0630">Potassium</keyword>
<dbReference type="SUPFAM" id="SSF53613">
    <property type="entry name" value="Ribokinase-like"/>
    <property type="match status" value="1"/>
</dbReference>
<dbReference type="GO" id="GO:0005829">
    <property type="term" value="C:cytosol"/>
    <property type="evidence" value="ECO:0007669"/>
    <property type="project" value="TreeGrafter"/>
</dbReference>
<keyword evidence="11 12" id="KW-0119">Carbohydrate metabolism</keyword>
<feature type="binding site" evidence="12">
    <location>
        <begin position="12"/>
        <end position="14"/>
    </location>
    <ligand>
        <name>substrate</name>
    </ligand>
</feature>
<evidence type="ECO:0000313" key="15">
    <source>
        <dbReference type="EMBL" id="QOL70157.1"/>
    </source>
</evidence>
<keyword evidence="8 12" id="KW-0067">ATP-binding</keyword>
<proteinExistence type="inferred from homology"/>
<feature type="binding site" evidence="12">
    <location>
        <begin position="221"/>
        <end position="226"/>
    </location>
    <ligand>
        <name>ATP</name>
        <dbReference type="ChEBI" id="CHEBI:30616"/>
    </ligand>
</feature>
<dbReference type="InterPro" id="IPR011877">
    <property type="entry name" value="Ribokinase"/>
</dbReference>
<dbReference type="GO" id="GO:0019303">
    <property type="term" value="P:D-ribose catabolic process"/>
    <property type="evidence" value="ECO:0007669"/>
    <property type="project" value="UniProtKB-UniRule"/>
</dbReference>
<feature type="binding site" evidence="12">
    <location>
        <position position="293"/>
    </location>
    <ligand>
        <name>K(+)</name>
        <dbReference type="ChEBI" id="CHEBI:29103"/>
    </ligand>
</feature>
<feature type="binding site" evidence="12">
    <location>
        <position position="141"/>
    </location>
    <ligand>
        <name>substrate</name>
    </ligand>
</feature>
<evidence type="ECO:0000256" key="2">
    <source>
        <dbReference type="ARBA" id="ARBA00012035"/>
    </source>
</evidence>
<comment type="function">
    <text evidence="12">Catalyzes the phosphorylation of ribose at O-5 in a reaction requiring ATP and magnesium. The resulting D-ribose-5-phosphate can then be used either for sythesis of nucleotides, histidine, and tryptophan, or as a component of the pentose phosphate pathway.</text>
</comment>
<comment type="subunit">
    <text evidence="12">Homodimer.</text>
</comment>
<dbReference type="Proteomes" id="UP000030001">
    <property type="component" value="Unassembled WGS sequence"/>
</dbReference>
<feature type="binding site" evidence="12">
    <location>
        <position position="289"/>
    </location>
    <ligand>
        <name>K(+)</name>
        <dbReference type="ChEBI" id="CHEBI:29103"/>
    </ligand>
</feature>
<dbReference type="EMBL" id="CP062966">
    <property type="protein sequence ID" value="QOL70157.1"/>
    <property type="molecule type" value="Genomic_DNA"/>
</dbReference>
<evidence type="ECO:0000256" key="11">
    <source>
        <dbReference type="ARBA" id="ARBA00023277"/>
    </source>
</evidence>
<keyword evidence="5 12" id="KW-0479">Metal-binding</keyword>
<dbReference type="CDD" id="cd01174">
    <property type="entry name" value="ribokinase"/>
    <property type="match status" value="1"/>
</dbReference>
<dbReference type="GO" id="GO:0046872">
    <property type="term" value="F:metal ion binding"/>
    <property type="evidence" value="ECO:0007669"/>
    <property type="project" value="UniProtKB-KW"/>
</dbReference>
<evidence type="ECO:0000256" key="9">
    <source>
        <dbReference type="ARBA" id="ARBA00022842"/>
    </source>
</evidence>
<evidence type="ECO:0000256" key="3">
    <source>
        <dbReference type="ARBA" id="ARBA00016943"/>
    </source>
</evidence>
<keyword evidence="7 12" id="KW-0418">Kinase</keyword>
<reference evidence="15 17" key="2">
    <citation type="submission" date="2020-10" db="EMBL/GenBank/DDBJ databases">
        <title>Genome sequencing of Lactobacillus mucosae KCTC 21011.</title>
        <authorList>
            <person name="Kim J."/>
        </authorList>
    </citation>
    <scope>NUCLEOTIDE SEQUENCE [LARGE SCALE GENOMIC DNA]</scope>
    <source>
        <strain evidence="15 17">LM011</strain>
    </source>
</reference>
<protein>
    <recommendedName>
        <fullName evidence="3 12">Ribokinase</fullName>
        <shortName evidence="12">RK</shortName>
        <ecNumber evidence="2 12">2.7.1.15</ecNumber>
    </recommendedName>
</protein>
<accession>A0A099YBX2</accession>
<name>A0A099YBX2_LIMMU</name>
<comment type="pathway">
    <text evidence="12">Carbohydrate metabolism; D-ribose degradation; D-ribose 5-phosphate from beta-D-ribopyranose: step 2/2.</text>
</comment>
<keyword evidence="6 12" id="KW-0547">Nucleotide-binding</keyword>
<dbReference type="GO" id="GO:0005524">
    <property type="term" value="F:ATP binding"/>
    <property type="evidence" value="ECO:0007669"/>
    <property type="project" value="UniProtKB-UniRule"/>
</dbReference>
<dbReference type="AlphaFoldDB" id="A0A099YBX2"/>
<evidence type="ECO:0000256" key="7">
    <source>
        <dbReference type="ARBA" id="ARBA00022777"/>
    </source>
</evidence>
<evidence type="ECO:0000313" key="16">
    <source>
        <dbReference type="Proteomes" id="UP000030001"/>
    </source>
</evidence>
<evidence type="ECO:0000256" key="10">
    <source>
        <dbReference type="ARBA" id="ARBA00022958"/>
    </source>
</evidence>
<comment type="similarity">
    <text evidence="1">Belongs to the carbohydrate kinase pfkB family.</text>
</comment>
<feature type="binding site" evidence="12">
    <location>
        <position position="287"/>
    </location>
    <ligand>
        <name>K(+)</name>
        <dbReference type="ChEBI" id="CHEBI:29103"/>
    </ligand>
</feature>
<dbReference type="Gene3D" id="3.40.1190.20">
    <property type="match status" value="1"/>
</dbReference>
<evidence type="ECO:0000259" key="13">
    <source>
        <dbReference type="Pfam" id="PF00294"/>
    </source>
</evidence>
<comment type="catalytic activity">
    <reaction evidence="12">
        <text>D-ribose + ATP = D-ribose 5-phosphate + ADP + H(+)</text>
        <dbReference type="Rhea" id="RHEA:13697"/>
        <dbReference type="ChEBI" id="CHEBI:15378"/>
        <dbReference type="ChEBI" id="CHEBI:30616"/>
        <dbReference type="ChEBI" id="CHEBI:47013"/>
        <dbReference type="ChEBI" id="CHEBI:78346"/>
        <dbReference type="ChEBI" id="CHEBI:456216"/>
        <dbReference type="EC" id="2.7.1.15"/>
    </reaction>
</comment>
<dbReference type="GO" id="GO:0004747">
    <property type="term" value="F:ribokinase activity"/>
    <property type="evidence" value="ECO:0007669"/>
    <property type="project" value="UniProtKB-UniRule"/>
</dbReference>
<dbReference type="RefSeq" id="WP_034541182.1">
    <property type="nucleotide sequence ID" value="NZ_CBCRVQ010000013.1"/>
</dbReference>
<dbReference type="Pfam" id="PF00294">
    <property type="entry name" value="PfkB"/>
    <property type="match status" value="1"/>
</dbReference>
<reference evidence="14 16" key="1">
    <citation type="submission" date="2014-09" db="EMBL/GenBank/DDBJ databases">
        <title>Lactobacillus mucosae CRL573 Genome Sequencing.</title>
        <authorList>
            <person name="Bleckwedel J."/>
            <person name="Teran L.C."/>
            <person name="Bonacina J."/>
            <person name="Saavedra L."/>
            <person name="Mozzi F.B."/>
            <person name="Raya R.R."/>
        </authorList>
    </citation>
    <scope>NUCLEOTIDE SEQUENCE [LARGE SCALE GENOMIC DNA]</scope>
    <source>
        <strain evidence="14 16">CRL573</strain>
    </source>
</reference>
<evidence type="ECO:0000256" key="1">
    <source>
        <dbReference type="ARBA" id="ARBA00005380"/>
    </source>
</evidence>
<dbReference type="InterPro" id="IPR002173">
    <property type="entry name" value="Carboh/pur_kinase_PfkB_CS"/>
</dbReference>
<evidence type="ECO:0000256" key="5">
    <source>
        <dbReference type="ARBA" id="ARBA00022723"/>
    </source>
</evidence>
<feature type="binding site" evidence="12">
    <location>
        <position position="253"/>
    </location>
    <ligand>
        <name>substrate</name>
    </ligand>
</feature>
<dbReference type="PRINTS" id="PR00990">
    <property type="entry name" value="RIBOKINASE"/>
</dbReference>
<dbReference type="EC" id="2.7.1.15" evidence="2 12"/>
<dbReference type="PANTHER" id="PTHR10584">
    <property type="entry name" value="SUGAR KINASE"/>
    <property type="match status" value="1"/>
</dbReference>
<dbReference type="PROSITE" id="PS00584">
    <property type="entry name" value="PFKB_KINASES_2"/>
    <property type="match status" value="1"/>
</dbReference>
<gene>
    <name evidence="12 15" type="primary">rbsK</name>
    <name evidence="15" type="ORF">LM011_03125</name>
    <name evidence="14" type="ORF">LX03_10445</name>
</gene>
<comment type="caution">
    <text evidence="12">Lacks conserved residue(s) required for the propagation of feature annotation.</text>
</comment>
<dbReference type="InterPro" id="IPR011611">
    <property type="entry name" value="PfkB_dom"/>
</dbReference>
<feature type="active site" description="Proton acceptor" evidence="12">
    <location>
        <position position="253"/>
    </location>
</feature>
<dbReference type="UniPathway" id="UPA00916">
    <property type="reaction ID" value="UER00889"/>
</dbReference>
<dbReference type="EMBL" id="JROC01000037">
    <property type="protein sequence ID" value="KGL66373.1"/>
    <property type="molecule type" value="Genomic_DNA"/>
</dbReference>
<dbReference type="InterPro" id="IPR029056">
    <property type="entry name" value="Ribokinase-like"/>
</dbReference>
<feature type="binding site" evidence="12">
    <location>
        <position position="185"/>
    </location>
    <ligand>
        <name>ATP</name>
        <dbReference type="ChEBI" id="CHEBI:30616"/>
    </ligand>
</feature>
<evidence type="ECO:0000256" key="8">
    <source>
        <dbReference type="ARBA" id="ARBA00022840"/>
    </source>
</evidence>
<feature type="domain" description="Carbohydrate kinase PfkB" evidence="13">
    <location>
        <begin position="3"/>
        <end position="296"/>
    </location>
</feature>
<comment type="similarity">
    <text evidence="12">Belongs to the carbohydrate kinase PfkB family. Ribokinase subfamily.</text>
</comment>
<comment type="cofactor">
    <cofactor evidence="12">
        <name>Mg(2+)</name>
        <dbReference type="ChEBI" id="CHEBI:18420"/>
    </cofactor>
    <text evidence="12">Requires a divalent cation, most likely magnesium in vivo, as an electrophilic catalyst to aid phosphoryl group transfer. It is the chelate of the metal and the nucleotide that is the actual substrate.</text>
</comment>
<feature type="binding site" evidence="12">
    <location>
        <position position="284"/>
    </location>
    <ligand>
        <name>K(+)</name>
        <dbReference type="ChEBI" id="CHEBI:29103"/>
    </ligand>
</feature>
<organism evidence="14 16">
    <name type="scientific">Limosilactobacillus mucosae</name>
    <name type="common">Lactobacillus mucosae</name>
    <dbReference type="NCBI Taxonomy" id="97478"/>
    <lineage>
        <taxon>Bacteria</taxon>
        <taxon>Bacillati</taxon>
        <taxon>Bacillota</taxon>
        <taxon>Bacilli</taxon>
        <taxon>Lactobacillales</taxon>
        <taxon>Lactobacillaceae</taxon>
        <taxon>Limosilactobacillus</taxon>
    </lineage>
</organism>
<feature type="binding site" evidence="12">
    <location>
        <begin position="252"/>
        <end position="253"/>
    </location>
    <ligand>
        <name>ATP</name>
        <dbReference type="ChEBI" id="CHEBI:30616"/>
    </ligand>
</feature>
<dbReference type="Proteomes" id="UP000593929">
    <property type="component" value="Chromosome"/>
</dbReference>
<evidence type="ECO:0000256" key="12">
    <source>
        <dbReference type="HAMAP-Rule" id="MF_01987"/>
    </source>
</evidence>
<comment type="subcellular location">
    <subcellularLocation>
        <location evidence="12">Cytoplasm</location>
    </subcellularLocation>
</comment>
<keyword evidence="9 12" id="KW-0460">Magnesium</keyword>
<evidence type="ECO:0000313" key="17">
    <source>
        <dbReference type="Proteomes" id="UP000593929"/>
    </source>
</evidence>
<feature type="binding site" evidence="12">
    <location>
        <position position="249"/>
    </location>
    <ligand>
        <name>K(+)</name>
        <dbReference type="ChEBI" id="CHEBI:29103"/>
    </ligand>
</feature>
<keyword evidence="12" id="KW-0963">Cytoplasm</keyword>
<evidence type="ECO:0000256" key="6">
    <source>
        <dbReference type="ARBA" id="ARBA00022741"/>
    </source>
</evidence>
<dbReference type="InterPro" id="IPR002139">
    <property type="entry name" value="Ribo/fructo_kinase"/>
</dbReference>
<dbReference type="HAMAP" id="MF_01987">
    <property type="entry name" value="Ribokinase"/>
    <property type="match status" value="1"/>
</dbReference>
<sequence>MAKKIAVLGSINVDTTYHVQRFPMPGETISAGSKSSAPGGKGANQAVAAARSGAKTWFIGMVGADNEGKFMREALQEDHIDTKLIGIDELHGTGTALITLDAEGQNDIMVYGGANQAMTTEVLKNADAVFEEIDFLISQFETPQAVTAEAFKQAKEHGVTTILNPAPAHEILPELLQYTDVVIPNDSESFVLTGIKITDEDSMLKSAEWFKQQGAKNLLITLGSKGVFYCTPHGHGMVPAFKVKAVDTTAAGDTFIGALASQLDNDLSNVADALVYAQRASSLTVQKMGAMPSIPTGEEVKAALAE</sequence>
<dbReference type="PANTHER" id="PTHR10584:SF166">
    <property type="entry name" value="RIBOKINASE"/>
    <property type="match status" value="1"/>
</dbReference>
<dbReference type="NCBIfam" id="TIGR02152">
    <property type="entry name" value="D_ribokin_bact"/>
    <property type="match status" value="1"/>
</dbReference>
<feature type="binding site" evidence="12">
    <location>
        <begin position="40"/>
        <end position="44"/>
    </location>
    <ligand>
        <name>substrate</name>
    </ligand>
</feature>
<evidence type="ECO:0000313" key="14">
    <source>
        <dbReference type="EMBL" id="KGL66373.1"/>
    </source>
</evidence>